<keyword evidence="9" id="KW-1185">Reference proteome</keyword>
<dbReference type="InterPro" id="IPR050416">
    <property type="entry name" value="FAD-linked_Oxidoreductase"/>
</dbReference>
<keyword evidence="5" id="KW-0560">Oxidoreductase</keyword>
<dbReference type="Gene3D" id="3.40.462.20">
    <property type="match status" value="1"/>
</dbReference>
<dbReference type="InterPro" id="IPR006094">
    <property type="entry name" value="Oxid_FAD_bind_N"/>
</dbReference>
<dbReference type="Pfam" id="PF08031">
    <property type="entry name" value="BBE"/>
    <property type="match status" value="1"/>
</dbReference>
<evidence type="ECO:0000256" key="4">
    <source>
        <dbReference type="ARBA" id="ARBA00022827"/>
    </source>
</evidence>
<dbReference type="Proteomes" id="UP000230002">
    <property type="component" value="Unassembled WGS sequence"/>
</dbReference>
<evidence type="ECO:0000256" key="3">
    <source>
        <dbReference type="ARBA" id="ARBA00022630"/>
    </source>
</evidence>
<reference evidence="8 9" key="1">
    <citation type="journal article" date="2015" name="Sci. Rep.">
        <title>Chromosome-level genome map provides insights into diverse defense mechanisms in the medicinal fungus Ganoderma sinense.</title>
        <authorList>
            <person name="Zhu Y."/>
            <person name="Xu J."/>
            <person name="Sun C."/>
            <person name="Zhou S."/>
            <person name="Xu H."/>
            <person name="Nelson D.R."/>
            <person name="Qian J."/>
            <person name="Song J."/>
            <person name="Luo H."/>
            <person name="Xiang L."/>
            <person name="Li Y."/>
            <person name="Xu Z."/>
            <person name="Ji A."/>
            <person name="Wang L."/>
            <person name="Lu S."/>
            <person name="Hayward A."/>
            <person name="Sun W."/>
            <person name="Li X."/>
            <person name="Schwartz D.C."/>
            <person name="Wang Y."/>
            <person name="Chen S."/>
        </authorList>
    </citation>
    <scope>NUCLEOTIDE SEQUENCE [LARGE SCALE GENOMIC DNA]</scope>
    <source>
        <strain evidence="8 9">ZZ0214-1</strain>
    </source>
</reference>
<dbReference type="GO" id="GO:0016491">
    <property type="term" value="F:oxidoreductase activity"/>
    <property type="evidence" value="ECO:0007669"/>
    <property type="project" value="UniProtKB-KW"/>
</dbReference>
<dbReference type="SUPFAM" id="SSF56176">
    <property type="entry name" value="FAD-binding/transporter-associated domain-like"/>
    <property type="match status" value="1"/>
</dbReference>
<accession>A0A2G8RSK8</accession>
<feature type="chain" id="PRO_5013903327" description="FAD-binding PCMH-type domain-containing protein" evidence="6">
    <location>
        <begin position="20"/>
        <end position="501"/>
    </location>
</feature>
<dbReference type="InterPro" id="IPR036318">
    <property type="entry name" value="FAD-bd_PCMH-like_sf"/>
</dbReference>
<dbReference type="OrthoDB" id="415825at2759"/>
<keyword evidence="6" id="KW-0732">Signal</keyword>
<dbReference type="Pfam" id="PF01565">
    <property type="entry name" value="FAD_binding_4"/>
    <property type="match status" value="1"/>
</dbReference>
<dbReference type="PANTHER" id="PTHR42973:SF39">
    <property type="entry name" value="FAD-BINDING PCMH-TYPE DOMAIN-CONTAINING PROTEIN"/>
    <property type="match status" value="1"/>
</dbReference>
<evidence type="ECO:0000256" key="1">
    <source>
        <dbReference type="ARBA" id="ARBA00001974"/>
    </source>
</evidence>
<evidence type="ECO:0000256" key="6">
    <source>
        <dbReference type="SAM" id="SignalP"/>
    </source>
</evidence>
<organism evidence="8 9">
    <name type="scientific">Ganoderma sinense ZZ0214-1</name>
    <dbReference type="NCBI Taxonomy" id="1077348"/>
    <lineage>
        <taxon>Eukaryota</taxon>
        <taxon>Fungi</taxon>
        <taxon>Dikarya</taxon>
        <taxon>Basidiomycota</taxon>
        <taxon>Agaricomycotina</taxon>
        <taxon>Agaricomycetes</taxon>
        <taxon>Polyporales</taxon>
        <taxon>Polyporaceae</taxon>
        <taxon>Ganoderma</taxon>
    </lineage>
</organism>
<gene>
    <name evidence="8" type="ORF">GSI_14252</name>
</gene>
<comment type="cofactor">
    <cofactor evidence="1">
        <name>FAD</name>
        <dbReference type="ChEBI" id="CHEBI:57692"/>
    </cofactor>
</comment>
<name>A0A2G8RSK8_9APHY</name>
<sequence length="501" mass="53169">MRGILASSLVIYAASSAFGALLPYSDLKARGYSTPLADCLQTAGLDPVVEGDAYATHSAPYNLRLPWKPAALVYPRDSKGVSAAVKCGAKTGVKTPPSRVGGEDGHLTVSLDHLRTLSLSGTNGTFGAGNHLGDVALFLWENGKRALAHGTCPYVGIGGHAGQGGFGLPSRAWGLLADQITSLEIVTADGTIRTASKTENADLFWAATGAGASFGIITSFTAETHAALDSVAFAYTFADYGAAEASAGLQAWQAFANDPVNKLDTAVGLQIHVNPGSSPSDIVFSVSGVYYDVEEATVNATFAPLLAKLGTPTSTSLQKQDWITSVLYLAGANTTAQLNTTLAADMHATFYATSTFVPESAPMNRNASDALFEYFYGPGANTSVAWYTIFDLFGGGDSVITRADKDTNAFDGRDALYSIQYFGMIPASVSDADGIAFVQGMKKAIESNQPQTQFKEYVNYIDSTYTAAEAHKRYYPTHTDKLKTLKDKYDPKRVINFPQDF</sequence>
<keyword evidence="3" id="KW-0285">Flavoprotein</keyword>
<dbReference type="PANTHER" id="PTHR42973">
    <property type="entry name" value="BINDING OXIDOREDUCTASE, PUTATIVE (AFU_ORTHOLOGUE AFUA_1G17690)-RELATED"/>
    <property type="match status" value="1"/>
</dbReference>
<dbReference type="InterPro" id="IPR012951">
    <property type="entry name" value="BBE"/>
</dbReference>
<evidence type="ECO:0000313" key="8">
    <source>
        <dbReference type="EMBL" id="PIL24497.1"/>
    </source>
</evidence>
<comment type="caution">
    <text evidence="8">The sequence shown here is derived from an EMBL/GenBank/DDBJ whole genome shotgun (WGS) entry which is preliminary data.</text>
</comment>
<feature type="signal peptide" evidence="6">
    <location>
        <begin position="1"/>
        <end position="19"/>
    </location>
</feature>
<dbReference type="PROSITE" id="PS51387">
    <property type="entry name" value="FAD_PCMH"/>
    <property type="match status" value="1"/>
</dbReference>
<dbReference type="AlphaFoldDB" id="A0A2G8RSK8"/>
<keyword evidence="4" id="KW-0274">FAD</keyword>
<dbReference type="InterPro" id="IPR016166">
    <property type="entry name" value="FAD-bd_PCMH"/>
</dbReference>
<evidence type="ECO:0000313" key="9">
    <source>
        <dbReference type="Proteomes" id="UP000230002"/>
    </source>
</evidence>
<feature type="domain" description="FAD-binding PCMH-type" evidence="7">
    <location>
        <begin position="49"/>
        <end position="227"/>
    </location>
</feature>
<dbReference type="EMBL" id="AYKW01000067">
    <property type="protein sequence ID" value="PIL24497.1"/>
    <property type="molecule type" value="Genomic_DNA"/>
</dbReference>
<protein>
    <recommendedName>
        <fullName evidence="7">FAD-binding PCMH-type domain-containing protein</fullName>
    </recommendedName>
</protein>
<dbReference type="InterPro" id="IPR016169">
    <property type="entry name" value="FAD-bd_PCMH_sub2"/>
</dbReference>
<dbReference type="STRING" id="1077348.A0A2G8RSK8"/>
<dbReference type="Gene3D" id="3.30.465.10">
    <property type="match status" value="1"/>
</dbReference>
<evidence type="ECO:0000256" key="5">
    <source>
        <dbReference type="ARBA" id="ARBA00023002"/>
    </source>
</evidence>
<dbReference type="GO" id="GO:0071949">
    <property type="term" value="F:FAD binding"/>
    <property type="evidence" value="ECO:0007669"/>
    <property type="project" value="InterPro"/>
</dbReference>
<evidence type="ECO:0000256" key="2">
    <source>
        <dbReference type="ARBA" id="ARBA00005466"/>
    </source>
</evidence>
<comment type="similarity">
    <text evidence="2">Belongs to the oxygen-dependent FAD-linked oxidoreductase family.</text>
</comment>
<proteinExistence type="inferred from homology"/>
<evidence type="ECO:0000259" key="7">
    <source>
        <dbReference type="PROSITE" id="PS51387"/>
    </source>
</evidence>